<dbReference type="AlphaFoldDB" id="A0A1I5WMN6"/>
<protein>
    <submittedName>
        <fullName evidence="1">Uncharacterized protein</fullName>
    </submittedName>
</protein>
<evidence type="ECO:0000313" key="2">
    <source>
        <dbReference type="Proteomes" id="UP000183413"/>
    </source>
</evidence>
<organism evidence="1 2">
    <name type="scientific">Actinomadura madurae</name>
    <dbReference type="NCBI Taxonomy" id="1993"/>
    <lineage>
        <taxon>Bacteria</taxon>
        <taxon>Bacillati</taxon>
        <taxon>Actinomycetota</taxon>
        <taxon>Actinomycetes</taxon>
        <taxon>Streptosporangiales</taxon>
        <taxon>Thermomonosporaceae</taxon>
        <taxon>Actinomadura</taxon>
    </lineage>
</organism>
<dbReference type="EMBL" id="FOVH01000024">
    <property type="protein sequence ID" value="SFQ20950.1"/>
    <property type="molecule type" value="Genomic_DNA"/>
</dbReference>
<sequence length="32" mass="3402">MRKGIVVTAKPRVEGLAALAGEREMTGSARVF</sequence>
<accession>A0A1I5WMN6</accession>
<proteinExistence type="predicted"/>
<name>A0A1I5WMN6_9ACTN</name>
<dbReference type="STRING" id="1993.SAMN04489713_12440"/>
<dbReference type="InParanoid" id="A0A1I5WMN6"/>
<gene>
    <name evidence="1" type="ORF">SAMN04489713_12440</name>
</gene>
<reference evidence="1 2" key="1">
    <citation type="submission" date="2016-10" db="EMBL/GenBank/DDBJ databases">
        <authorList>
            <person name="de Groot N.N."/>
        </authorList>
    </citation>
    <scope>NUCLEOTIDE SEQUENCE [LARGE SCALE GENOMIC DNA]</scope>
    <source>
        <strain evidence="1 2">DSM 43067</strain>
    </source>
</reference>
<dbReference type="Proteomes" id="UP000183413">
    <property type="component" value="Unassembled WGS sequence"/>
</dbReference>
<keyword evidence="2" id="KW-1185">Reference proteome</keyword>
<evidence type="ECO:0000313" key="1">
    <source>
        <dbReference type="EMBL" id="SFQ20950.1"/>
    </source>
</evidence>